<gene>
    <name evidence="7" type="ORF">HNP73_003076</name>
</gene>
<accession>A0A840SJ68</accession>
<dbReference type="PIRSF" id="PIRSF035875">
    <property type="entry name" value="RNase_BN"/>
    <property type="match status" value="1"/>
</dbReference>
<keyword evidence="5 6" id="KW-0472">Membrane</keyword>
<feature type="transmembrane region" description="Helical" evidence="6">
    <location>
        <begin position="178"/>
        <end position="201"/>
    </location>
</feature>
<evidence type="ECO:0000256" key="3">
    <source>
        <dbReference type="ARBA" id="ARBA00022692"/>
    </source>
</evidence>
<feature type="transmembrane region" description="Helical" evidence="6">
    <location>
        <begin position="241"/>
        <end position="265"/>
    </location>
</feature>
<evidence type="ECO:0000313" key="7">
    <source>
        <dbReference type="EMBL" id="MBB5223129.1"/>
    </source>
</evidence>
<sequence>MKRTLVRIRRWFRVLWVAADRFNRNDGSPMAGFIAFSCLLSLFPFLIFAATLTGILVGAERSDSIIEAIFDIAPEHIARTLAPVAEEVLSKQSNEVLTLSALFAIWVASGAVEAFRIAFDRAYAVPDPRGIIHNRALAIGLVFIGAAVAALLGVSILFSPLILHFLTNVLMIPVPPAAGLITYIFGILVFIGFLLIMHRLLPGRHMKNSRLWPGVLITTALWVTMAAGFSIYLTYTPTYSVTYGALAGVMITLMFFYLTGAIIIYGAEVNAALNHFGDP</sequence>
<dbReference type="PANTHER" id="PTHR30213:SF0">
    <property type="entry name" value="UPF0761 MEMBRANE PROTEIN YIHY"/>
    <property type="match status" value="1"/>
</dbReference>
<dbReference type="InterPro" id="IPR017039">
    <property type="entry name" value="Virul_fac_BrkB"/>
</dbReference>
<evidence type="ECO:0000256" key="2">
    <source>
        <dbReference type="ARBA" id="ARBA00022475"/>
    </source>
</evidence>
<dbReference type="Pfam" id="PF03631">
    <property type="entry name" value="Virul_fac_BrkB"/>
    <property type="match status" value="1"/>
</dbReference>
<keyword evidence="2" id="KW-1003">Cell membrane</keyword>
<reference evidence="7 8" key="1">
    <citation type="submission" date="2020-08" db="EMBL/GenBank/DDBJ databases">
        <title>Genomic Encyclopedia of Type Strains, Phase IV (KMG-IV): sequencing the most valuable type-strain genomes for metagenomic binning, comparative biology and taxonomic classification.</title>
        <authorList>
            <person name="Goeker M."/>
        </authorList>
    </citation>
    <scope>NUCLEOTIDE SEQUENCE [LARGE SCALE GENOMIC DNA]</scope>
    <source>
        <strain evidence="7 8">DSM 101730</strain>
    </source>
</reference>
<evidence type="ECO:0000256" key="1">
    <source>
        <dbReference type="ARBA" id="ARBA00004651"/>
    </source>
</evidence>
<dbReference type="EMBL" id="JACHFM010000003">
    <property type="protein sequence ID" value="MBB5223129.1"/>
    <property type="molecule type" value="Genomic_DNA"/>
</dbReference>
<evidence type="ECO:0000313" key="8">
    <source>
        <dbReference type="Proteomes" id="UP000549457"/>
    </source>
</evidence>
<dbReference type="PANTHER" id="PTHR30213">
    <property type="entry name" value="INNER MEMBRANE PROTEIN YHJD"/>
    <property type="match status" value="1"/>
</dbReference>
<proteinExistence type="predicted"/>
<dbReference type="NCBIfam" id="TIGR00765">
    <property type="entry name" value="yihY_not_rbn"/>
    <property type="match status" value="1"/>
</dbReference>
<organism evidence="7 8">
    <name type="scientific">Amaricoccus macauensis</name>
    <dbReference type="NCBI Taxonomy" id="57001"/>
    <lineage>
        <taxon>Bacteria</taxon>
        <taxon>Pseudomonadati</taxon>
        <taxon>Pseudomonadota</taxon>
        <taxon>Alphaproteobacteria</taxon>
        <taxon>Rhodobacterales</taxon>
        <taxon>Paracoccaceae</taxon>
        <taxon>Amaricoccus</taxon>
    </lineage>
</organism>
<dbReference type="GO" id="GO:0005886">
    <property type="term" value="C:plasma membrane"/>
    <property type="evidence" value="ECO:0007669"/>
    <property type="project" value="UniProtKB-SubCell"/>
</dbReference>
<comment type="subcellular location">
    <subcellularLocation>
        <location evidence="1">Cell membrane</location>
        <topology evidence="1">Multi-pass membrane protein</topology>
    </subcellularLocation>
</comment>
<keyword evidence="3 6" id="KW-0812">Transmembrane</keyword>
<dbReference type="AlphaFoldDB" id="A0A840SJ68"/>
<feature type="transmembrane region" description="Helical" evidence="6">
    <location>
        <begin position="31"/>
        <end position="57"/>
    </location>
</feature>
<protein>
    <submittedName>
        <fullName evidence="7">Membrane protein</fullName>
    </submittedName>
</protein>
<evidence type="ECO:0000256" key="5">
    <source>
        <dbReference type="ARBA" id="ARBA00023136"/>
    </source>
</evidence>
<feature type="transmembrane region" description="Helical" evidence="6">
    <location>
        <begin position="96"/>
        <end position="115"/>
    </location>
</feature>
<name>A0A840SJ68_9RHOB</name>
<feature type="transmembrane region" description="Helical" evidence="6">
    <location>
        <begin position="213"/>
        <end position="235"/>
    </location>
</feature>
<evidence type="ECO:0000256" key="4">
    <source>
        <dbReference type="ARBA" id="ARBA00022989"/>
    </source>
</evidence>
<dbReference type="Proteomes" id="UP000549457">
    <property type="component" value="Unassembled WGS sequence"/>
</dbReference>
<keyword evidence="4 6" id="KW-1133">Transmembrane helix</keyword>
<keyword evidence="8" id="KW-1185">Reference proteome</keyword>
<evidence type="ECO:0000256" key="6">
    <source>
        <dbReference type="SAM" id="Phobius"/>
    </source>
</evidence>
<feature type="transmembrane region" description="Helical" evidence="6">
    <location>
        <begin position="136"/>
        <end position="158"/>
    </location>
</feature>
<dbReference type="RefSeq" id="WP_184151447.1">
    <property type="nucleotide sequence ID" value="NZ_JACHFM010000003.1"/>
</dbReference>
<comment type="caution">
    <text evidence="7">The sequence shown here is derived from an EMBL/GenBank/DDBJ whole genome shotgun (WGS) entry which is preliminary data.</text>
</comment>